<accession>A0A1Q8BXT6</accession>
<organism evidence="1 2">
    <name type="scientific">Actinophytocola xanthii</name>
    <dbReference type="NCBI Taxonomy" id="1912961"/>
    <lineage>
        <taxon>Bacteria</taxon>
        <taxon>Bacillati</taxon>
        <taxon>Actinomycetota</taxon>
        <taxon>Actinomycetes</taxon>
        <taxon>Pseudonocardiales</taxon>
        <taxon>Pseudonocardiaceae</taxon>
    </lineage>
</organism>
<proteinExistence type="predicted"/>
<gene>
    <name evidence="1" type="ORF">BU204_35990</name>
</gene>
<reference evidence="1 2" key="1">
    <citation type="submission" date="2016-12" db="EMBL/GenBank/DDBJ databases">
        <title>The draft genome sequence of Actinophytocola sp. 11-183.</title>
        <authorList>
            <person name="Wang W."/>
            <person name="Yuan L."/>
        </authorList>
    </citation>
    <scope>NUCLEOTIDE SEQUENCE [LARGE SCALE GENOMIC DNA]</scope>
    <source>
        <strain evidence="1 2">11-183</strain>
    </source>
</reference>
<dbReference type="InterPro" id="IPR001387">
    <property type="entry name" value="Cro/C1-type_HTH"/>
</dbReference>
<dbReference type="STRING" id="1912961.BU204_35990"/>
<evidence type="ECO:0000313" key="2">
    <source>
        <dbReference type="Proteomes" id="UP000185596"/>
    </source>
</evidence>
<evidence type="ECO:0008006" key="3">
    <source>
        <dbReference type="Google" id="ProtNLM"/>
    </source>
</evidence>
<dbReference type="CDD" id="cd00093">
    <property type="entry name" value="HTH_XRE"/>
    <property type="match status" value="1"/>
</dbReference>
<name>A0A1Q8BXT6_9PSEU</name>
<sequence length="459" mass="49424">MFSGPNELLKAARDAAGMTQAQVAECANAQVEAATSKPGAMDADYVGKLERGIHRWPNRDYRRALREVLQAASDADLGFFNPRSRIVTVVRSRQSESGGDDVERKAFLRVLAGSVAGMVLSDPLSEFAARATSANAGRRIGTSEVQQIRQMARMFANQDHLYGGGLSAQGVLTHLSTASDLLEGRFASEAVRQHLFSAVADLADTAGGMCFDAGTHQHAERCFRFAVGCATEAGDWALRAKALSGLANLSVHRSHQDDSLHDDSTRKARQDHALSFAELALVRADRLTPVVRSVMHTRHARALGIAHPGREAECFTALDVAARCFTQRDGDEPPWIAYYDEPHLARDSGRALLGLALNGGNYSQAQDHLAAAVAQFPSGYTRGKVLAIANLATLTMARDDPMHAVTLGSQAVTAASSVRSDRVLDALRQLRNAGRQYGRVPAVHELNQQIAQLLQAVAL</sequence>
<dbReference type="AlphaFoldDB" id="A0A1Q8BXT6"/>
<dbReference type="EMBL" id="MSIE01000111">
    <property type="protein sequence ID" value="OLF06919.1"/>
    <property type="molecule type" value="Genomic_DNA"/>
</dbReference>
<dbReference type="Proteomes" id="UP000185596">
    <property type="component" value="Unassembled WGS sequence"/>
</dbReference>
<protein>
    <recommendedName>
        <fullName evidence="3">HTH cro/C1-type domain-containing protein</fullName>
    </recommendedName>
</protein>
<comment type="caution">
    <text evidence="1">The sequence shown here is derived from an EMBL/GenBank/DDBJ whole genome shotgun (WGS) entry which is preliminary data.</text>
</comment>
<keyword evidence="2" id="KW-1185">Reference proteome</keyword>
<evidence type="ECO:0000313" key="1">
    <source>
        <dbReference type="EMBL" id="OLF06919.1"/>
    </source>
</evidence>